<feature type="non-terminal residue" evidence="2">
    <location>
        <position position="205"/>
    </location>
</feature>
<sequence length="205" mass="22682">GYFYLCYGSANMEEVASYRYKDYDANEIVYYWDEAGLVGFRGYGDTSAWMASVFTSGQDGVLTHVDFWTTGNNATYELYVYDGSFGSHLAYQTGSCDEFGYYSIPLTTPVSVTNGQQFTVAVKMTTPGFDYPLPVEIVLLGMCEPPIQTEVCFTRHLDGDPWDDAGVGGANVCLRAKITTPDTFDPWSYDDDKDGVIQKSEAISA</sequence>
<evidence type="ECO:0000313" key="2">
    <source>
        <dbReference type="EMBL" id="GAI47538.1"/>
    </source>
</evidence>
<protein>
    <recommendedName>
        <fullName evidence="1">Lectin-like domain-containing protein</fullName>
    </recommendedName>
</protein>
<dbReference type="InterPro" id="IPR040528">
    <property type="entry name" value="Lectin-like"/>
</dbReference>
<comment type="caution">
    <text evidence="2">The sequence shown here is derived from an EMBL/GenBank/DDBJ whole genome shotgun (WGS) entry which is preliminary data.</text>
</comment>
<evidence type="ECO:0000259" key="1">
    <source>
        <dbReference type="Pfam" id="PF18560"/>
    </source>
</evidence>
<accession>X1NVA9</accession>
<dbReference type="EMBL" id="BARV01038392">
    <property type="protein sequence ID" value="GAI47538.1"/>
    <property type="molecule type" value="Genomic_DNA"/>
</dbReference>
<feature type="non-terminal residue" evidence="2">
    <location>
        <position position="1"/>
    </location>
</feature>
<dbReference type="AlphaFoldDB" id="X1NVA9"/>
<dbReference type="Pfam" id="PF18560">
    <property type="entry name" value="Lectin_like"/>
    <property type="match status" value="1"/>
</dbReference>
<proteinExistence type="predicted"/>
<name>X1NVA9_9ZZZZ</name>
<organism evidence="2">
    <name type="scientific">marine sediment metagenome</name>
    <dbReference type="NCBI Taxonomy" id="412755"/>
    <lineage>
        <taxon>unclassified sequences</taxon>
        <taxon>metagenomes</taxon>
        <taxon>ecological metagenomes</taxon>
    </lineage>
</organism>
<feature type="domain" description="Lectin-like" evidence="1">
    <location>
        <begin position="29"/>
        <end position="176"/>
    </location>
</feature>
<gene>
    <name evidence="2" type="ORF">S06H3_59159</name>
</gene>
<reference evidence="2" key="1">
    <citation type="journal article" date="2014" name="Front. Microbiol.">
        <title>High frequency of phylogenetically diverse reductive dehalogenase-homologous genes in deep subseafloor sedimentary metagenomes.</title>
        <authorList>
            <person name="Kawai M."/>
            <person name="Futagami T."/>
            <person name="Toyoda A."/>
            <person name="Takaki Y."/>
            <person name="Nishi S."/>
            <person name="Hori S."/>
            <person name="Arai W."/>
            <person name="Tsubouchi T."/>
            <person name="Morono Y."/>
            <person name="Uchiyama I."/>
            <person name="Ito T."/>
            <person name="Fujiyama A."/>
            <person name="Inagaki F."/>
            <person name="Takami H."/>
        </authorList>
    </citation>
    <scope>NUCLEOTIDE SEQUENCE</scope>
    <source>
        <strain evidence="2">Expedition CK06-06</strain>
    </source>
</reference>